<feature type="region of interest" description="Disordered" evidence="2">
    <location>
        <begin position="166"/>
        <end position="221"/>
    </location>
</feature>
<proteinExistence type="inferred from homology"/>
<evidence type="ECO:0000313" key="3">
    <source>
        <dbReference type="EMBL" id="KAG8228592.1"/>
    </source>
</evidence>
<feature type="compositionally biased region" description="Polar residues" evidence="2">
    <location>
        <begin position="408"/>
        <end position="423"/>
    </location>
</feature>
<dbReference type="AlphaFoldDB" id="A0A8K0P0K2"/>
<feature type="compositionally biased region" description="Basic and acidic residues" evidence="2">
    <location>
        <begin position="432"/>
        <end position="443"/>
    </location>
</feature>
<sequence length="470" mass="49485">MFNDFQCIMDVDSPISSSSANLKRCSSAPMINELNTTMSAASSTTNSASRDSFAFNVFSREQPRTRRFSASFSPLLQSPLITSEIGGGRSSSIGSDSPPDPSSPSPPPSPTPPPPRGLAPRVSQLRQEGRLLVDVAGVRVREAAHERELNSAMQISRSWEDLTLLTPSSSAPSSNSASPPNTNPAFSPGGNSLHLPASTPPPPHMPLSPSNVSSPLALHPRVEGNGKVRGILDPLHVHLPSSSAAPPCSLFSSSSPFSHLSLSSFSPTSSHPPHPHTCSSPLASPSTSTSFPSPTRPGFSVKRKFELGELSEEKSPVNATGGIWDHHVYPPAKRANLGLLVTNNNPRLPTSAGGSDSLDGRDDSSTGFAFRPVNLQSGEGSSRSCDNDGASNEEGSDTKNMPMEMGGNSDSANPDTLLPQLNQEGGAMDLTELQKDLTSKEEEMATEGVKNSSEEATEDADKDSNLVDSR</sequence>
<dbReference type="PANTHER" id="PTHR22227">
    <property type="entry name" value="FAMILY WITH SEQUENCE SIMILARITY 122B ISOFORM X1"/>
    <property type="match status" value="1"/>
</dbReference>
<dbReference type="GO" id="GO:0004865">
    <property type="term" value="F:protein serine/threonine phosphatase inhibitor activity"/>
    <property type="evidence" value="ECO:0007669"/>
    <property type="project" value="InterPro"/>
</dbReference>
<reference evidence="3" key="1">
    <citation type="submission" date="2013-04" db="EMBL/GenBank/DDBJ databases">
        <authorList>
            <person name="Qu J."/>
            <person name="Murali S.C."/>
            <person name="Bandaranaike D."/>
            <person name="Bellair M."/>
            <person name="Blankenburg K."/>
            <person name="Chao H."/>
            <person name="Dinh H."/>
            <person name="Doddapaneni H."/>
            <person name="Downs B."/>
            <person name="Dugan-Rocha S."/>
            <person name="Elkadiri S."/>
            <person name="Gnanaolivu R.D."/>
            <person name="Hernandez B."/>
            <person name="Javaid M."/>
            <person name="Jayaseelan J.C."/>
            <person name="Lee S."/>
            <person name="Li M."/>
            <person name="Ming W."/>
            <person name="Munidasa M."/>
            <person name="Muniz J."/>
            <person name="Nguyen L."/>
            <person name="Ongeri F."/>
            <person name="Osuji N."/>
            <person name="Pu L.-L."/>
            <person name="Puazo M."/>
            <person name="Qu C."/>
            <person name="Quiroz J."/>
            <person name="Raj R."/>
            <person name="Weissenberger G."/>
            <person name="Xin Y."/>
            <person name="Zou X."/>
            <person name="Han Y."/>
            <person name="Richards S."/>
            <person name="Worley K."/>
            <person name="Muzny D."/>
            <person name="Gibbs R."/>
        </authorList>
    </citation>
    <scope>NUCLEOTIDE SEQUENCE</scope>
    <source>
        <strain evidence="3">Sampled in the wild</strain>
    </source>
</reference>
<dbReference type="InterPro" id="IPR026716">
    <property type="entry name" value="PBIR1/2/3"/>
</dbReference>
<dbReference type="EMBL" id="KZ308378">
    <property type="protein sequence ID" value="KAG8228592.1"/>
    <property type="molecule type" value="Genomic_DNA"/>
</dbReference>
<feature type="compositionally biased region" description="Polar residues" evidence="2">
    <location>
        <begin position="374"/>
        <end position="384"/>
    </location>
</feature>
<gene>
    <name evidence="3" type="ORF">J437_LFUL009297</name>
</gene>
<feature type="compositionally biased region" description="Low complexity" evidence="2">
    <location>
        <begin position="262"/>
        <end position="293"/>
    </location>
</feature>
<protein>
    <submittedName>
        <fullName evidence="3">Uncharacterized protein</fullName>
    </submittedName>
</protein>
<feature type="region of interest" description="Disordered" evidence="2">
    <location>
        <begin position="79"/>
        <end position="120"/>
    </location>
</feature>
<evidence type="ECO:0000256" key="1">
    <source>
        <dbReference type="ARBA" id="ARBA00006725"/>
    </source>
</evidence>
<comment type="caution">
    <text evidence="3">The sequence shown here is derived from an EMBL/GenBank/DDBJ whole genome shotgun (WGS) entry which is preliminary data.</text>
</comment>
<dbReference type="Proteomes" id="UP000792457">
    <property type="component" value="Unassembled WGS sequence"/>
</dbReference>
<evidence type="ECO:0000256" key="2">
    <source>
        <dbReference type="SAM" id="MobiDB-lite"/>
    </source>
</evidence>
<reference evidence="3" key="2">
    <citation type="submission" date="2017-10" db="EMBL/GenBank/DDBJ databases">
        <title>Ladona fulva Genome sequencing and assembly.</title>
        <authorList>
            <person name="Murali S."/>
            <person name="Richards S."/>
            <person name="Bandaranaike D."/>
            <person name="Bellair M."/>
            <person name="Blankenburg K."/>
            <person name="Chao H."/>
            <person name="Dinh H."/>
            <person name="Doddapaneni H."/>
            <person name="Dugan-Rocha S."/>
            <person name="Elkadiri S."/>
            <person name="Gnanaolivu R."/>
            <person name="Hernandez B."/>
            <person name="Skinner E."/>
            <person name="Javaid M."/>
            <person name="Lee S."/>
            <person name="Li M."/>
            <person name="Ming W."/>
            <person name="Munidasa M."/>
            <person name="Muniz J."/>
            <person name="Nguyen L."/>
            <person name="Hughes D."/>
            <person name="Osuji N."/>
            <person name="Pu L.-L."/>
            <person name="Puazo M."/>
            <person name="Qu C."/>
            <person name="Quiroz J."/>
            <person name="Raj R."/>
            <person name="Weissenberger G."/>
            <person name="Xin Y."/>
            <person name="Zou X."/>
            <person name="Han Y."/>
            <person name="Worley K."/>
            <person name="Muzny D."/>
            <person name="Gibbs R."/>
        </authorList>
    </citation>
    <scope>NUCLEOTIDE SEQUENCE</scope>
    <source>
        <strain evidence="3">Sampled in the wild</strain>
    </source>
</reference>
<dbReference type="OrthoDB" id="10036177at2759"/>
<feature type="compositionally biased region" description="Pro residues" evidence="2">
    <location>
        <begin position="98"/>
        <end position="117"/>
    </location>
</feature>
<name>A0A8K0P0K2_LADFU</name>
<accession>A0A8K0P0K2</accession>
<feature type="compositionally biased region" description="Low complexity" evidence="2">
    <location>
        <begin position="166"/>
        <end position="197"/>
    </location>
</feature>
<organism evidence="3 4">
    <name type="scientific">Ladona fulva</name>
    <name type="common">Scarce chaser dragonfly</name>
    <name type="synonym">Libellula fulva</name>
    <dbReference type="NCBI Taxonomy" id="123851"/>
    <lineage>
        <taxon>Eukaryota</taxon>
        <taxon>Metazoa</taxon>
        <taxon>Ecdysozoa</taxon>
        <taxon>Arthropoda</taxon>
        <taxon>Hexapoda</taxon>
        <taxon>Insecta</taxon>
        <taxon>Pterygota</taxon>
        <taxon>Palaeoptera</taxon>
        <taxon>Odonata</taxon>
        <taxon>Epiprocta</taxon>
        <taxon>Anisoptera</taxon>
        <taxon>Libelluloidea</taxon>
        <taxon>Libellulidae</taxon>
        <taxon>Ladona</taxon>
    </lineage>
</organism>
<feature type="region of interest" description="Disordered" evidence="2">
    <location>
        <begin position="346"/>
        <end position="470"/>
    </location>
</feature>
<evidence type="ECO:0000313" key="4">
    <source>
        <dbReference type="Proteomes" id="UP000792457"/>
    </source>
</evidence>
<feature type="region of interest" description="Disordered" evidence="2">
    <location>
        <begin position="262"/>
        <end position="298"/>
    </location>
</feature>
<dbReference type="PANTHER" id="PTHR22227:SF6">
    <property type="entry name" value="FAMILY WITH SEQUENCE SIMILARITY 122B ISOFORM X1"/>
    <property type="match status" value="1"/>
</dbReference>
<keyword evidence="4" id="KW-1185">Reference proteome</keyword>
<comment type="similarity">
    <text evidence="1">Belongs to the FAM122 family.</text>
</comment>